<dbReference type="Proteomes" id="UP001230504">
    <property type="component" value="Unassembled WGS sequence"/>
</dbReference>
<accession>A0AAD8VAK8</accession>
<name>A0AAD8VAK8_9PEZI</name>
<comment type="caution">
    <text evidence="1">The sequence shown here is derived from an EMBL/GenBank/DDBJ whole genome shotgun (WGS) entry which is preliminary data.</text>
</comment>
<evidence type="ECO:0000313" key="1">
    <source>
        <dbReference type="EMBL" id="KAK1598263.1"/>
    </source>
</evidence>
<gene>
    <name evidence="1" type="ORF">LY79DRAFT_284476</name>
</gene>
<dbReference type="RefSeq" id="XP_060418968.1">
    <property type="nucleotide sequence ID" value="XM_060552149.1"/>
</dbReference>
<reference evidence="1" key="1">
    <citation type="submission" date="2021-06" db="EMBL/GenBank/DDBJ databases">
        <title>Comparative genomics, transcriptomics and evolutionary studies reveal genomic signatures of adaptation to plant cell wall in hemibiotrophic fungi.</title>
        <authorList>
            <consortium name="DOE Joint Genome Institute"/>
            <person name="Baroncelli R."/>
            <person name="Diaz J.F."/>
            <person name="Benocci T."/>
            <person name="Peng M."/>
            <person name="Battaglia E."/>
            <person name="Haridas S."/>
            <person name="Andreopoulos W."/>
            <person name="Labutti K."/>
            <person name="Pangilinan J."/>
            <person name="Floch G.L."/>
            <person name="Makela M.R."/>
            <person name="Henrissat B."/>
            <person name="Grigoriev I.V."/>
            <person name="Crouch J.A."/>
            <person name="De Vries R.P."/>
            <person name="Sukno S.A."/>
            <person name="Thon M.R."/>
        </authorList>
    </citation>
    <scope>NUCLEOTIDE SEQUENCE</scope>
    <source>
        <strain evidence="1">CBS 125086</strain>
    </source>
</reference>
<dbReference type="GeneID" id="85436389"/>
<evidence type="ECO:0000313" key="2">
    <source>
        <dbReference type="Proteomes" id="UP001230504"/>
    </source>
</evidence>
<dbReference type="EMBL" id="JAHLJV010000005">
    <property type="protein sequence ID" value="KAK1598263.1"/>
    <property type="molecule type" value="Genomic_DNA"/>
</dbReference>
<organism evidence="1 2">
    <name type="scientific">Colletotrichum navitas</name>
    <dbReference type="NCBI Taxonomy" id="681940"/>
    <lineage>
        <taxon>Eukaryota</taxon>
        <taxon>Fungi</taxon>
        <taxon>Dikarya</taxon>
        <taxon>Ascomycota</taxon>
        <taxon>Pezizomycotina</taxon>
        <taxon>Sordariomycetes</taxon>
        <taxon>Hypocreomycetidae</taxon>
        <taxon>Glomerellales</taxon>
        <taxon>Glomerellaceae</taxon>
        <taxon>Colletotrichum</taxon>
        <taxon>Colletotrichum graminicola species complex</taxon>
    </lineage>
</organism>
<proteinExistence type="predicted"/>
<protein>
    <submittedName>
        <fullName evidence="1">Uncharacterized protein</fullName>
    </submittedName>
</protein>
<sequence>MSIYSIRSQLGYAAQLKPLGSIGPLRLPDKRFPGSSDSLASPRGPWCACVRARAATEWEHGPPVFNGHLATACPPCGPSYVRELSLWWHAIRLWVGSTSDKWATKEEAKGSATTRNHELLPCKAAAALPQCGQDSNATRTTAFHAVTLRTLSTTS</sequence>
<keyword evidence="2" id="KW-1185">Reference proteome</keyword>
<dbReference type="AlphaFoldDB" id="A0AAD8VAK8"/>